<organism evidence="1">
    <name type="scientific">Pseudo-nitzschia multiseries DNA virus</name>
    <dbReference type="NCBI Taxonomy" id="2364897"/>
    <lineage>
        <taxon>Viruses</taxon>
    </lineage>
</organism>
<dbReference type="EMBL" id="MG841150">
    <property type="protein sequence ID" value="AYD75889.1"/>
    <property type="molecule type" value="Genomic_DNA"/>
</dbReference>
<proteinExistence type="predicted"/>
<evidence type="ECO:0000313" key="1">
    <source>
        <dbReference type="EMBL" id="AYD75889.1"/>
    </source>
</evidence>
<gene>
    <name evidence="1" type="ORF">PmDNAV1_gp5</name>
</gene>
<accession>A0A678W5C6</accession>
<reference evidence="1" key="1">
    <citation type="submission" date="2018-01" db="EMBL/GenBank/DDBJ databases">
        <title>A diatom virus reveals a new lineage of giant single stranded DNA viruses originating from double stranded DNA phage.</title>
        <authorList>
            <person name="Carlson M.C.G."/>
            <person name="Frischkorn K.R."/>
            <person name="Brumfield S."/>
            <person name="Rocap G."/>
        </authorList>
    </citation>
    <scope>NUCLEOTIDE SEQUENCE</scope>
    <source>
        <strain evidence="1">PmDNAV1</strain>
    </source>
</reference>
<name>A0A678W5C6_9VIRU</name>
<sequence length="220" mass="24573">MTEQTPQKRAETVINALKLTVEAEFVPFSASRNAENEHKSLNWKVTIKRDGHDILTTDYSAGIAHCPGYAAKSVPARFSPHGYYQRCKDGTRRHRAAEPYEALQQYRSALADAECETGFAMRISNWGYWNTLETIGGRPGSSSKNKRIEPNPLDVLYSLTMESSVLDAKGFENWASDCGFDADSRKAETIYQQCLDIALKMRAGIGENGLSMLAEAFQDY</sequence>
<protein>
    <submittedName>
        <fullName evidence="1">Uncharacterized protein</fullName>
    </submittedName>
</protein>